<dbReference type="EC" id="2.7.1.67" evidence="2"/>
<accession>A0A103YCQ1</accession>
<dbReference type="InterPro" id="IPR044571">
    <property type="entry name" value="P4KG1-8"/>
</dbReference>
<dbReference type="PANTHER" id="PTHR45800:SF24">
    <property type="entry name" value="PHOSPHATIDYLINOSITOL 4-KINASE GAMMA 4"/>
    <property type="match status" value="1"/>
</dbReference>
<keyword evidence="6" id="KW-0067">ATP-binding</keyword>
<evidence type="ECO:0000313" key="8">
    <source>
        <dbReference type="Proteomes" id="UP000243975"/>
    </source>
</evidence>
<evidence type="ECO:0000256" key="1">
    <source>
        <dbReference type="ARBA" id="ARBA00008941"/>
    </source>
</evidence>
<evidence type="ECO:0000256" key="3">
    <source>
        <dbReference type="ARBA" id="ARBA00022679"/>
    </source>
</evidence>
<dbReference type="PANTHER" id="PTHR45800">
    <property type="entry name" value="PHOSPHATIDYLINOSITOL 4-KINASE GAMMA"/>
    <property type="match status" value="1"/>
</dbReference>
<comment type="caution">
    <text evidence="7">The sequence shown here is derived from an EMBL/GenBank/DDBJ whole genome shotgun (WGS) entry which is preliminary data.</text>
</comment>
<dbReference type="GO" id="GO:0004430">
    <property type="term" value="F:1-phosphatidylinositol 4-kinase activity"/>
    <property type="evidence" value="ECO:0007669"/>
    <property type="project" value="UniProtKB-EC"/>
</dbReference>
<dbReference type="GO" id="GO:0005524">
    <property type="term" value="F:ATP binding"/>
    <property type="evidence" value="ECO:0007669"/>
    <property type="project" value="UniProtKB-KW"/>
</dbReference>
<evidence type="ECO:0000256" key="6">
    <source>
        <dbReference type="ARBA" id="ARBA00022840"/>
    </source>
</evidence>
<comment type="similarity">
    <text evidence="1">Belongs to the PI3/PI4-kinase family. Type II PI4K subfamily.</text>
</comment>
<dbReference type="Gramene" id="KVI06670">
    <property type="protein sequence ID" value="KVI06670"/>
    <property type="gene ID" value="Ccrd_014978"/>
</dbReference>
<sequence length="137" mass="15543">MNFPKYRCCFGFAHLHKIYSLMPYDQARQPFIPETVNYIKSLDAEEDIALLNFYGWNLSSGCAGTFRISTMLLKKGVEKGFTPFSIGNIMCRENLNKQSVIEEIVQEADDLVLPGSSETAFIETVSQIMDRRLGLFA</sequence>
<dbReference type="AlphaFoldDB" id="A0A103YCQ1"/>
<protein>
    <recommendedName>
        <fullName evidence="2">1-phosphatidylinositol 4-kinase</fullName>
        <ecNumber evidence="2">2.7.1.67</ecNumber>
    </recommendedName>
</protein>
<evidence type="ECO:0000256" key="4">
    <source>
        <dbReference type="ARBA" id="ARBA00022741"/>
    </source>
</evidence>
<evidence type="ECO:0000256" key="5">
    <source>
        <dbReference type="ARBA" id="ARBA00022777"/>
    </source>
</evidence>
<dbReference type="EMBL" id="LEKV01001768">
    <property type="protein sequence ID" value="KVI06670.1"/>
    <property type="molecule type" value="Genomic_DNA"/>
</dbReference>
<keyword evidence="5" id="KW-0418">Kinase</keyword>
<organism evidence="7 8">
    <name type="scientific">Cynara cardunculus var. scolymus</name>
    <name type="common">Globe artichoke</name>
    <name type="synonym">Cynara scolymus</name>
    <dbReference type="NCBI Taxonomy" id="59895"/>
    <lineage>
        <taxon>Eukaryota</taxon>
        <taxon>Viridiplantae</taxon>
        <taxon>Streptophyta</taxon>
        <taxon>Embryophyta</taxon>
        <taxon>Tracheophyta</taxon>
        <taxon>Spermatophyta</taxon>
        <taxon>Magnoliopsida</taxon>
        <taxon>eudicotyledons</taxon>
        <taxon>Gunneridae</taxon>
        <taxon>Pentapetalae</taxon>
        <taxon>asterids</taxon>
        <taxon>campanulids</taxon>
        <taxon>Asterales</taxon>
        <taxon>Asteraceae</taxon>
        <taxon>Carduoideae</taxon>
        <taxon>Cardueae</taxon>
        <taxon>Carduinae</taxon>
        <taxon>Cynara</taxon>
    </lineage>
</organism>
<keyword evidence="3" id="KW-0808">Transferase</keyword>
<gene>
    <name evidence="7" type="ORF">Ccrd_014978</name>
</gene>
<dbReference type="Proteomes" id="UP000243975">
    <property type="component" value="Unassembled WGS sequence"/>
</dbReference>
<proteinExistence type="inferred from homology"/>
<keyword evidence="4" id="KW-0547">Nucleotide-binding</keyword>
<dbReference type="STRING" id="59895.A0A103YCQ1"/>
<keyword evidence="8" id="KW-1185">Reference proteome</keyword>
<evidence type="ECO:0000313" key="7">
    <source>
        <dbReference type="EMBL" id="KVI06670.1"/>
    </source>
</evidence>
<evidence type="ECO:0000256" key="2">
    <source>
        <dbReference type="ARBA" id="ARBA00012169"/>
    </source>
</evidence>
<reference evidence="7 8" key="1">
    <citation type="journal article" date="2016" name="Sci. Rep.">
        <title>The genome sequence of the outbreeding globe artichoke constructed de novo incorporating a phase-aware low-pass sequencing strategy of F1 progeny.</title>
        <authorList>
            <person name="Scaglione D."/>
            <person name="Reyes-Chin-Wo S."/>
            <person name="Acquadro A."/>
            <person name="Froenicke L."/>
            <person name="Portis E."/>
            <person name="Beitel C."/>
            <person name="Tirone M."/>
            <person name="Mauro R."/>
            <person name="Lo Monaco A."/>
            <person name="Mauromicale G."/>
            <person name="Faccioli P."/>
            <person name="Cattivelli L."/>
            <person name="Rieseberg L."/>
            <person name="Michelmore R."/>
            <person name="Lanteri S."/>
        </authorList>
    </citation>
    <scope>NUCLEOTIDE SEQUENCE [LARGE SCALE GENOMIC DNA]</scope>
    <source>
        <strain evidence="7">2C</strain>
    </source>
</reference>
<name>A0A103YCQ1_CYNCS</name>